<accession>A0ABP8XIZ3</accession>
<sequence length="167" mass="17232">MCGMVRPVTSAPARLRARTALVAVATLVVLAGCSGGGEADAGASAQPSGGASATASSQPDPDAPLDANEACAAMYVKGDKTLEERIGTTLVSASDGLDGTSADQMHAMARELGRLESRVPEEFQGPVERIRVPFLQLQEELDLGTGAEVELDVASTVEGLKEYQKLC</sequence>
<dbReference type="EMBL" id="BAABHM010000013">
    <property type="protein sequence ID" value="GAA4707195.1"/>
    <property type="molecule type" value="Genomic_DNA"/>
</dbReference>
<keyword evidence="4" id="KW-1185">Reference proteome</keyword>
<feature type="compositionally biased region" description="Low complexity" evidence="1">
    <location>
        <begin position="40"/>
        <end position="57"/>
    </location>
</feature>
<organism evidence="3 4">
    <name type="scientific">Promicromonospora umidemergens</name>
    <dbReference type="NCBI Taxonomy" id="629679"/>
    <lineage>
        <taxon>Bacteria</taxon>
        <taxon>Bacillati</taxon>
        <taxon>Actinomycetota</taxon>
        <taxon>Actinomycetes</taxon>
        <taxon>Micrococcales</taxon>
        <taxon>Promicromonosporaceae</taxon>
        <taxon>Promicromonospora</taxon>
    </lineage>
</organism>
<gene>
    <name evidence="3" type="ORF">GCM10023198_32010</name>
</gene>
<feature type="region of interest" description="Disordered" evidence="1">
    <location>
        <begin position="38"/>
        <end position="67"/>
    </location>
</feature>
<dbReference type="PROSITE" id="PS51257">
    <property type="entry name" value="PROKAR_LIPOPROTEIN"/>
    <property type="match status" value="1"/>
</dbReference>
<feature type="signal peptide" evidence="2">
    <location>
        <begin position="1"/>
        <end position="31"/>
    </location>
</feature>
<evidence type="ECO:0000313" key="3">
    <source>
        <dbReference type="EMBL" id="GAA4707195.1"/>
    </source>
</evidence>
<keyword evidence="2" id="KW-0732">Signal</keyword>
<feature type="chain" id="PRO_5046774788" description="Lipoprotein" evidence="2">
    <location>
        <begin position="32"/>
        <end position="167"/>
    </location>
</feature>
<evidence type="ECO:0000256" key="2">
    <source>
        <dbReference type="SAM" id="SignalP"/>
    </source>
</evidence>
<reference evidence="4" key="1">
    <citation type="journal article" date="2019" name="Int. J. Syst. Evol. Microbiol.">
        <title>The Global Catalogue of Microorganisms (GCM) 10K type strain sequencing project: providing services to taxonomists for standard genome sequencing and annotation.</title>
        <authorList>
            <consortium name="The Broad Institute Genomics Platform"/>
            <consortium name="The Broad Institute Genome Sequencing Center for Infectious Disease"/>
            <person name="Wu L."/>
            <person name="Ma J."/>
        </authorList>
    </citation>
    <scope>NUCLEOTIDE SEQUENCE [LARGE SCALE GENOMIC DNA]</scope>
    <source>
        <strain evidence="4">JCM 17975</strain>
    </source>
</reference>
<evidence type="ECO:0000256" key="1">
    <source>
        <dbReference type="SAM" id="MobiDB-lite"/>
    </source>
</evidence>
<comment type="caution">
    <text evidence="3">The sequence shown here is derived from an EMBL/GenBank/DDBJ whole genome shotgun (WGS) entry which is preliminary data.</text>
</comment>
<protein>
    <recommendedName>
        <fullName evidence="5">Lipoprotein</fullName>
    </recommendedName>
</protein>
<evidence type="ECO:0008006" key="5">
    <source>
        <dbReference type="Google" id="ProtNLM"/>
    </source>
</evidence>
<dbReference type="Proteomes" id="UP001500843">
    <property type="component" value="Unassembled WGS sequence"/>
</dbReference>
<name>A0ABP8XIZ3_9MICO</name>
<evidence type="ECO:0000313" key="4">
    <source>
        <dbReference type="Proteomes" id="UP001500843"/>
    </source>
</evidence>
<proteinExistence type="predicted"/>